<dbReference type="Proteomes" id="UP001604277">
    <property type="component" value="Unassembled WGS sequence"/>
</dbReference>
<evidence type="ECO:0008006" key="3">
    <source>
        <dbReference type="Google" id="ProtNLM"/>
    </source>
</evidence>
<proteinExistence type="predicted"/>
<dbReference type="SUPFAM" id="SSF53474">
    <property type="entry name" value="alpha/beta-Hydrolases"/>
    <property type="match status" value="1"/>
</dbReference>
<protein>
    <recommendedName>
        <fullName evidence="3">DUF829 domain-containing protein</fullName>
    </recommendedName>
</protein>
<dbReference type="InterPro" id="IPR029058">
    <property type="entry name" value="AB_hydrolase_fold"/>
</dbReference>
<dbReference type="InterPro" id="IPR008547">
    <property type="entry name" value="DUF829_TMEM53"/>
</dbReference>
<accession>A0ABD1P1E3</accession>
<evidence type="ECO:0000313" key="2">
    <source>
        <dbReference type="Proteomes" id="UP001604277"/>
    </source>
</evidence>
<dbReference type="Pfam" id="PF05705">
    <property type="entry name" value="DUF829"/>
    <property type="match status" value="1"/>
</dbReference>
<dbReference type="PANTHER" id="PTHR12265:SF0">
    <property type="entry name" value="EXPRESSED PROTEIN"/>
    <property type="match status" value="1"/>
</dbReference>
<sequence>MWGFGGRHYWGRKERGKVEGIVVVFAWMSSQDKPLKNYVDLYSSLGWNSLVCHPKFLNSFFPDKAASLALEIVSDLVQELKIRPCPIVFASFSGGPKACMYKVLQIIEGKCELQVNVDDYRLVRDCVAGYIFDSSPVDFTSDLGTRFVLHPTILKMSRPPLIASWIAHGMSSSLDALFLGRLESQRAEYWQTLYSTVSMGAPYVIFCSEDDDLAPIQIICNFVQRLKDLGADVKLVKWINSSHVGHFRQFPVEYKAVVTELLGKASVIYSQRIRKLEGEKMGLEGTHYGISEPFGSLRKAGARSNHIFQTIPCDLNDHFLVPSSIEYYEGRDVGSVQDEHNDRYIHLSSPPKISAHGVLGQFLFDTCVPKNVEDWDLKSSPSSRRVPFVSGRRHSPFNLKCIRRSRL</sequence>
<comment type="caution">
    <text evidence="1">The sequence shown here is derived from an EMBL/GenBank/DDBJ whole genome shotgun (WGS) entry which is preliminary data.</text>
</comment>
<dbReference type="AlphaFoldDB" id="A0ABD1P1E3"/>
<name>A0ABD1P1E3_9LAMI</name>
<reference evidence="2" key="1">
    <citation type="submission" date="2024-07" db="EMBL/GenBank/DDBJ databases">
        <title>Two chromosome-level genome assemblies of Korean endemic species Abeliophyllum distichum and Forsythia ovata (Oleaceae).</title>
        <authorList>
            <person name="Jang H."/>
        </authorList>
    </citation>
    <scope>NUCLEOTIDE SEQUENCE [LARGE SCALE GENOMIC DNA]</scope>
</reference>
<organism evidence="1 2">
    <name type="scientific">Forsythia ovata</name>
    <dbReference type="NCBI Taxonomy" id="205694"/>
    <lineage>
        <taxon>Eukaryota</taxon>
        <taxon>Viridiplantae</taxon>
        <taxon>Streptophyta</taxon>
        <taxon>Embryophyta</taxon>
        <taxon>Tracheophyta</taxon>
        <taxon>Spermatophyta</taxon>
        <taxon>Magnoliopsida</taxon>
        <taxon>eudicotyledons</taxon>
        <taxon>Gunneridae</taxon>
        <taxon>Pentapetalae</taxon>
        <taxon>asterids</taxon>
        <taxon>lamiids</taxon>
        <taxon>Lamiales</taxon>
        <taxon>Oleaceae</taxon>
        <taxon>Forsythieae</taxon>
        <taxon>Forsythia</taxon>
    </lineage>
</organism>
<dbReference type="PANTHER" id="PTHR12265">
    <property type="entry name" value="TRANSMEMBRANE PROTEIN 53"/>
    <property type="match status" value="1"/>
</dbReference>
<evidence type="ECO:0000313" key="1">
    <source>
        <dbReference type="EMBL" id="KAL2457454.1"/>
    </source>
</evidence>
<gene>
    <name evidence="1" type="ORF">Fot_56268</name>
</gene>
<dbReference type="EMBL" id="JBFOLJ010000040">
    <property type="protein sequence ID" value="KAL2457454.1"/>
    <property type="molecule type" value="Genomic_DNA"/>
</dbReference>
<keyword evidence="2" id="KW-1185">Reference proteome</keyword>